<organism evidence="8 9">
    <name type="scientific">Microbacterium murale</name>
    <dbReference type="NCBI Taxonomy" id="1081040"/>
    <lineage>
        <taxon>Bacteria</taxon>
        <taxon>Bacillati</taxon>
        <taxon>Actinomycetota</taxon>
        <taxon>Actinomycetes</taxon>
        <taxon>Micrococcales</taxon>
        <taxon>Microbacteriaceae</taxon>
        <taxon>Microbacterium</taxon>
    </lineage>
</organism>
<feature type="domain" description="Zeta toxin" evidence="7">
    <location>
        <begin position="15"/>
        <end position="199"/>
    </location>
</feature>
<keyword evidence="3" id="KW-0547">Nucleotide-binding</keyword>
<comment type="caution">
    <text evidence="8">The sequence shown here is derived from an EMBL/GenBank/DDBJ whole genome shotgun (WGS) entry which is preliminary data.</text>
</comment>
<evidence type="ECO:0000256" key="2">
    <source>
        <dbReference type="ARBA" id="ARBA00011963"/>
    </source>
</evidence>
<evidence type="ECO:0000313" key="9">
    <source>
        <dbReference type="Proteomes" id="UP000629365"/>
    </source>
</evidence>
<dbReference type="SUPFAM" id="SSF52540">
    <property type="entry name" value="P-loop containing nucleoside triphosphate hydrolases"/>
    <property type="match status" value="1"/>
</dbReference>
<dbReference type="InterPro" id="IPR010488">
    <property type="entry name" value="Zeta_toxin_domain"/>
</dbReference>
<dbReference type="Proteomes" id="UP000629365">
    <property type="component" value="Unassembled WGS sequence"/>
</dbReference>
<evidence type="ECO:0000313" key="8">
    <source>
        <dbReference type="EMBL" id="GGD86790.1"/>
    </source>
</evidence>
<reference evidence="9" key="1">
    <citation type="journal article" date="2019" name="Int. J. Syst. Evol. Microbiol.">
        <title>The Global Catalogue of Microorganisms (GCM) 10K type strain sequencing project: providing services to taxonomists for standard genome sequencing and annotation.</title>
        <authorList>
            <consortium name="The Broad Institute Genomics Platform"/>
            <consortium name="The Broad Institute Genome Sequencing Center for Infectious Disease"/>
            <person name="Wu L."/>
            <person name="Ma J."/>
        </authorList>
    </citation>
    <scope>NUCLEOTIDE SEQUENCE [LARGE SCALE GENOMIC DNA]</scope>
    <source>
        <strain evidence="9">CCM 7640</strain>
    </source>
</reference>
<gene>
    <name evidence="8" type="ORF">GCM10007269_32090</name>
</gene>
<sequence length="321" mass="35029">MQDVILRSLFDGARPSETPTFVLLAGAPAAGTGRAIARLRREHDGDLVPVSIEDLQAFHSRYLDTQFRQSAAGRKELSQLAASWLQACISHTRENGYSLLLEGEFRTPDTALGVARRFADSGYDVHVVTVAARDDQSLLTATSRGLRRMQEGQPAEFVTPAENEQSMRDVTALIVAAADSPLVRRVSVLNQHGVTVFDAERSESGMLSGASVALSTSRSEAMSALEATQWLSELRHMTEYARSLRTLPTPAIESLIELHEMAIRRVVPELPVPPGSEVARIQQQKLATDLAALKRMRVQPEVIDVAAPTVTPAESRPSISR</sequence>
<comment type="similarity">
    <text evidence="1">Belongs to the zeta toxin family.</text>
</comment>
<name>A0ABQ1RXY0_9MICO</name>
<evidence type="ECO:0000256" key="5">
    <source>
        <dbReference type="ARBA" id="ARBA00032897"/>
    </source>
</evidence>
<accession>A0ABQ1RXY0</accession>
<evidence type="ECO:0000259" key="7">
    <source>
        <dbReference type="Pfam" id="PF06414"/>
    </source>
</evidence>
<protein>
    <recommendedName>
        <fullName evidence="5">UDP-N-acetylglucosamine kinase</fullName>
        <ecNumber evidence="2">2.7.1.176</ecNumber>
    </recommendedName>
    <alternativeName>
        <fullName evidence="5">UDP-N-acetylglucosamine kinase</fullName>
    </alternativeName>
</protein>
<evidence type="ECO:0000256" key="4">
    <source>
        <dbReference type="ARBA" id="ARBA00022840"/>
    </source>
</evidence>
<comment type="catalytic activity">
    <reaction evidence="6">
        <text>UDP-N-acetyl-alpha-D-glucosamine + ATP = UDP-N-acetyl-alpha-D-glucosamine 3'-phosphate + ADP + H(+)</text>
        <dbReference type="Rhea" id="RHEA:32671"/>
        <dbReference type="ChEBI" id="CHEBI:15378"/>
        <dbReference type="ChEBI" id="CHEBI:30616"/>
        <dbReference type="ChEBI" id="CHEBI:57705"/>
        <dbReference type="ChEBI" id="CHEBI:64353"/>
        <dbReference type="ChEBI" id="CHEBI:456216"/>
        <dbReference type="EC" id="2.7.1.176"/>
    </reaction>
</comment>
<dbReference type="Gene3D" id="3.40.50.300">
    <property type="entry name" value="P-loop containing nucleotide triphosphate hydrolases"/>
    <property type="match status" value="1"/>
</dbReference>
<proteinExistence type="inferred from homology"/>
<dbReference type="Pfam" id="PF06414">
    <property type="entry name" value="Zeta_toxin"/>
    <property type="match status" value="1"/>
</dbReference>
<dbReference type="EC" id="2.7.1.176" evidence="2"/>
<evidence type="ECO:0000256" key="3">
    <source>
        <dbReference type="ARBA" id="ARBA00022741"/>
    </source>
</evidence>
<dbReference type="EMBL" id="BMCM01000006">
    <property type="protein sequence ID" value="GGD86790.1"/>
    <property type="molecule type" value="Genomic_DNA"/>
</dbReference>
<keyword evidence="4" id="KW-0067">ATP-binding</keyword>
<keyword evidence="9" id="KW-1185">Reference proteome</keyword>
<evidence type="ECO:0000256" key="1">
    <source>
        <dbReference type="ARBA" id="ARBA00009104"/>
    </source>
</evidence>
<dbReference type="InterPro" id="IPR027417">
    <property type="entry name" value="P-loop_NTPase"/>
</dbReference>
<evidence type="ECO:0000256" key="6">
    <source>
        <dbReference type="ARBA" id="ARBA00048178"/>
    </source>
</evidence>